<dbReference type="EMBL" id="JBFCZG010000005">
    <property type="protein sequence ID" value="KAL3422340.1"/>
    <property type="molecule type" value="Genomic_DNA"/>
</dbReference>
<feature type="region of interest" description="Disordered" evidence="2">
    <location>
        <begin position="123"/>
        <end position="226"/>
    </location>
</feature>
<feature type="coiled-coil region" evidence="1">
    <location>
        <begin position="64"/>
        <end position="112"/>
    </location>
</feature>
<feature type="compositionally biased region" description="Basic and acidic residues" evidence="2">
    <location>
        <begin position="152"/>
        <end position="168"/>
    </location>
</feature>
<keyword evidence="1" id="KW-0175">Coiled coil</keyword>
<keyword evidence="4" id="KW-1185">Reference proteome</keyword>
<evidence type="ECO:0000256" key="1">
    <source>
        <dbReference type="SAM" id="Coils"/>
    </source>
</evidence>
<evidence type="ECO:0000313" key="3">
    <source>
        <dbReference type="EMBL" id="KAL3422340.1"/>
    </source>
</evidence>
<comment type="caution">
    <text evidence="3">The sequence shown here is derived from an EMBL/GenBank/DDBJ whole genome shotgun (WGS) entry which is preliminary data.</text>
</comment>
<feature type="compositionally biased region" description="Acidic residues" evidence="2">
    <location>
        <begin position="206"/>
        <end position="226"/>
    </location>
</feature>
<reference evidence="3 4" key="1">
    <citation type="submission" date="2024-06" db="EMBL/GenBank/DDBJ databases">
        <title>Complete genome of Phlyctema vagabunda strain 19-DSS-EL-015.</title>
        <authorList>
            <person name="Fiorenzani C."/>
        </authorList>
    </citation>
    <scope>NUCLEOTIDE SEQUENCE [LARGE SCALE GENOMIC DNA]</scope>
    <source>
        <strain evidence="3 4">19-DSS-EL-015</strain>
    </source>
</reference>
<name>A0ABR4PG93_9HELO</name>
<dbReference type="Proteomes" id="UP001629113">
    <property type="component" value="Unassembled WGS sequence"/>
</dbReference>
<sequence length="226" mass="25168">MAPSTKNPGKQPQPSEQTEADHQVDLDVTTELREQVRHEKAQREMAEGFLRETVREAKGHAAAADKAKKALAECEEVLEATERDLERATKEANEAKEQVRVLREQMEAIHRLSAPIQFLEALGSVGGSPEAPGPAASPRLQQHGSEAAGSGSKHDSGSERGGKRKSEELELEGGDGEDGDSEVVFLGHKRAKTEEEYEEWSKEHDECEEYEEEEEYDDEEEEEEDE</sequence>
<evidence type="ECO:0000256" key="2">
    <source>
        <dbReference type="SAM" id="MobiDB-lite"/>
    </source>
</evidence>
<feature type="region of interest" description="Disordered" evidence="2">
    <location>
        <begin position="1"/>
        <end position="25"/>
    </location>
</feature>
<feature type="compositionally biased region" description="Low complexity" evidence="2">
    <location>
        <begin position="127"/>
        <end position="138"/>
    </location>
</feature>
<evidence type="ECO:0000313" key="4">
    <source>
        <dbReference type="Proteomes" id="UP001629113"/>
    </source>
</evidence>
<feature type="compositionally biased region" description="Acidic residues" evidence="2">
    <location>
        <begin position="169"/>
        <end position="181"/>
    </location>
</feature>
<accession>A0ABR4PG93</accession>
<gene>
    <name evidence="3" type="ORF">PVAG01_06496</name>
</gene>
<proteinExistence type="predicted"/>
<organism evidence="3 4">
    <name type="scientific">Phlyctema vagabunda</name>
    <dbReference type="NCBI Taxonomy" id="108571"/>
    <lineage>
        <taxon>Eukaryota</taxon>
        <taxon>Fungi</taxon>
        <taxon>Dikarya</taxon>
        <taxon>Ascomycota</taxon>
        <taxon>Pezizomycotina</taxon>
        <taxon>Leotiomycetes</taxon>
        <taxon>Helotiales</taxon>
        <taxon>Dermateaceae</taxon>
        <taxon>Phlyctema</taxon>
    </lineage>
</organism>
<protein>
    <submittedName>
        <fullName evidence="3">Uncharacterized protein</fullName>
    </submittedName>
</protein>
<feature type="compositionally biased region" description="Polar residues" evidence="2">
    <location>
        <begin position="1"/>
        <end position="17"/>
    </location>
</feature>